<comment type="caution">
    <text evidence="1">The sequence shown here is derived from an EMBL/GenBank/DDBJ whole genome shotgun (WGS) entry which is preliminary data.</text>
</comment>
<gene>
    <name evidence="1" type="ORF">LQV63_03215</name>
</gene>
<evidence type="ECO:0000313" key="1">
    <source>
        <dbReference type="EMBL" id="MCE5168325.1"/>
    </source>
</evidence>
<proteinExistence type="predicted"/>
<dbReference type="Proteomes" id="UP001199916">
    <property type="component" value="Unassembled WGS sequence"/>
</dbReference>
<organism evidence="1 2">
    <name type="scientific">Paenibacillus profundus</name>
    <dbReference type="NCBI Taxonomy" id="1173085"/>
    <lineage>
        <taxon>Bacteria</taxon>
        <taxon>Bacillati</taxon>
        <taxon>Bacillota</taxon>
        <taxon>Bacilli</taxon>
        <taxon>Bacillales</taxon>
        <taxon>Paenibacillaceae</taxon>
        <taxon>Paenibacillus</taxon>
    </lineage>
</organism>
<dbReference type="EMBL" id="JAJNBZ010000002">
    <property type="protein sequence ID" value="MCE5168325.1"/>
    <property type="molecule type" value="Genomic_DNA"/>
</dbReference>
<sequence length="76" mass="8797">MPAVEKLDLCVMQFGIKGVTRTAIMREVVRQLLERVSETSYAELLLKQRLKATLQQYQQIASPKEVREVLSDYLKD</sequence>
<evidence type="ECO:0000313" key="2">
    <source>
        <dbReference type="Proteomes" id="UP001199916"/>
    </source>
</evidence>
<reference evidence="1 2" key="1">
    <citation type="submission" date="2021-11" db="EMBL/GenBank/DDBJ databases">
        <title>Draft genome sequence of Paenibacillus profundus YoMME, a new Gram-positive bacteria with exoelectrogenic properties.</title>
        <authorList>
            <person name="Hubenova Y."/>
            <person name="Hubenova E."/>
            <person name="Manasiev Y."/>
            <person name="Peykov S."/>
            <person name="Mitov M."/>
        </authorList>
    </citation>
    <scope>NUCLEOTIDE SEQUENCE [LARGE SCALE GENOMIC DNA]</scope>
    <source>
        <strain evidence="1 2">YoMME</strain>
    </source>
</reference>
<protein>
    <submittedName>
        <fullName evidence="1">Uncharacterized protein</fullName>
    </submittedName>
</protein>
<name>A0ABS8YCU5_9BACL</name>
<accession>A0ABS8YCU5</accession>
<keyword evidence="2" id="KW-1185">Reference proteome</keyword>